<dbReference type="InterPro" id="IPR032808">
    <property type="entry name" value="DoxX"/>
</dbReference>
<feature type="transmembrane region" description="Helical" evidence="7">
    <location>
        <begin position="74"/>
        <end position="93"/>
    </location>
</feature>
<keyword evidence="9" id="KW-1185">Reference proteome</keyword>
<dbReference type="KEGG" id="aant:HUK68_09675"/>
<feature type="transmembrane region" description="Helical" evidence="7">
    <location>
        <begin position="49"/>
        <end position="67"/>
    </location>
</feature>
<evidence type="ECO:0000313" key="8">
    <source>
        <dbReference type="EMBL" id="QKV53135.1"/>
    </source>
</evidence>
<dbReference type="Proteomes" id="UP000509579">
    <property type="component" value="Chromosome"/>
</dbReference>
<evidence type="ECO:0000256" key="7">
    <source>
        <dbReference type="SAM" id="Phobius"/>
    </source>
</evidence>
<sequence>MGASTQNLLALLGRILLALLFIPAGVGKLTGFAGTVGYAASAGMPLPQIAVAIALLVELFGGLALLLGWQTRWAAFALALFTLVASFFFHKFWGLPADQATMQQMLFYKNLAAAGGLLAFAAFGPGGYSLDARRPLVPAVR</sequence>
<dbReference type="RefSeq" id="WP_175504012.1">
    <property type="nucleotide sequence ID" value="NZ_CP054840.1"/>
</dbReference>
<evidence type="ECO:0000256" key="4">
    <source>
        <dbReference type="ARBA" id="ARBA00022692"/>
    </source>
</evidence>
<keyword evidence="5 7" id="KW-1133">Transmembrane helix</keyword>
<organism evidence="8 9">
    <name type="scientific">Comamonas antarctica</name>
    <dbReference type="NCBI Taxonomy" id="2743470"/>
    <lineage>
        <taxon>Bacteria</taxon>
        <taxon>Pseudomonadati</taxon>
        <taxon>Pseudomonadota</taxon>
        <taxon>Betaproteobacteria</taxon>
        <taxon>Burkholderiales</taxon>
        <taxon>Comamonadaceae</taxon>
        <taxon>Comamonas</taxon>
    </lineage>
</organism>
<proteinExistence type="inferred from homology"/>
<evidence type="ECO:0000313" key="9">
    <source>
        <dbReference type="Proteomes" id="UP000509579"/>
    </source>
</evidence>
<evidence type="ECO:0000256" key="3">
    <source>
        <dbReference type="ARBA" id="ARBA00022475"/>
    </source>
</evidence>
<feature type="transmembrane region" description="Helical" evidence="7">
    <location>
        <begin position="105"/>
        <end position="124"/>
    </location>
</feature>
<evidence type="ECO:0000256" key="6">
    <source>
        <dbReference type="ARBA" id="ARBA00023136"/>
    </source>
</evidence>
<dbReference type="PANTHER" id="PTHR33452:SF1">
    <property type="entry name" value="INNER MEMBRANE PROTEIN YPHA-RELATED"/>
    <property type="match status" value="1"/>
</dbReference>
<dbReference type="PANTHER" id="PTHR33452">
    <property type="entry name" value="OXIDOREDUCTASE CATD-RELATED"/>
    <property type="match status" value="1"/>
</dbReference>
<dbReference type="EMBL" id="CP054840">
    <property type="protein sequence ID" value="QKV53135.1"/>
    <property type="molecule type" value="Genomic_DNA"/>
</dbReference>
<name>A0A6N1X5R7_9BURK</name>
<gene>
    <name evidence="8" type="ORF">HUK68_09675</name>
</gene>
<dbReference type="GO" id="GO:0005886">
    <property type="term" value="C:plasma membrane"/>
    <property type="evidence" value="ECO:0007669"/>
    <property type="project" value="UniProtKB-SubCell"/>
</dbReference>
<comment type="subcellular location">
    <subcellularLocation>
        <location evidence="1">Cell membrane</location>
        <topology evidence="1">Multi-pass membrane protein</topology>
    </subcellularLocation>
</comment>
<protein>
    <submittedName>
        <fullName evidence="8">DoxX family protein</fullName>
    </submittedName>
</protein>
<keyword evidence="3" id="KW-1003">Cell membrane</keyword>
<comment type="similarity">
    <text evidence="2">Belongs to the DoxX family.</text>
</comment>
<evidence type="ECO:0000256" key="2">
    <source>
        <dbReference type="ARBA" id="ARBA00006679"/>
    </source>
</evidence>
<accession>A0A6N1X5R7</accession>
<keyword evidence="6 7" id="KW-0472">Membrane</keyword>
<evidence type="ECO:0000256" key="1">
    <source>
        <dbReference type="ARBA" id="ARBA00004651"/>
    </source>
</evidence>
<evidence type="ECO:0000256" key="5">
    <source>
        <dbReference type="ARBA" id="ARBA00022989"/>
    </source>
</evidence>
<dbReference type="Pfam" id="PF07681">
    <property type="entry name" value="DoxX"/>
    <property type="match status" value="1"/>
</dbReference>
<keyword evidence="4 7" id="KW-0812">Transmembrane</keyword>
<dbReference type="InterPro" id="IPR051907">
    <property type="entry name" value="DoxX-like_oxidoreductase"/>
</dbReference>
<dbReference type="AlphaFoldDB" id="A0A6N1X5R7"/>
<reference evidence="8 9" key="1">
    <citation type="submission" date="2020-06" db="EMBL/GenBank/DDBJ databases">
        <title>Acidovorax antarctica sp. nov., isolated from Corinth ice sheet soil, Antarctic Fields Peninsula.</title>
        <authorList>
            <person name="Xu Q."/>
            <person name="Peng F."/>
        </authorList>
    </citation>
    <scope>NUCLEOTIDE SEQUENCE [LARGE SCALE GENOMIC DNA]</scope>
    <source>
        <strain evidence="8 9">16-35-5</strain>
    </source>
</reference>